<name>A0ABV6VUG4_9ACTN</name>
<dbReference type="PRINTS" id="PR00412">
    <property type="entry name" value="EPOXHYDRLASE"/>
</dbReference>
<dbReference type="EMBL" id="JBHFAB010000007">
    <property type="protein sequence ID" value="MFC1417231.1"/>
    <property type="molecule type" value="Genomic_DNA"/>
</dbReference>
<dbReference type="InterPro" id="IPR000639">
    <property type="entry name" value="Epox_hydrolase-like"/>
</dbReference>
<accession>A0ABV6VUG4</accession>
<keyword evidence="2" id="KW-0378">Hydrolase</keyword>
<feature type="domain" description="AB hydrolase-1" evidence="1">
    <location>
        <begin position="15"/>
        <end position="250"/>
    </location>
</feature>
<dbReference type="GO" id="GO:0016787">
    <property type="term" value="F:hydrolase activity"/>
    <property type="evidence" value="ECO:0007669"/>
    <property type="project" value="UniProtKB-KW"/>
</dbReference>
<dbReference type="Pfam" id="PF00561">
    <property type="entry name" value="Abhydrolase_1"/>
    <property type="match status" value="1"/>
</dbReference>
<proteinExistence type="predicted"/>
<dbReference type="Proteomes" id="UP001592531">
    <property type="component" value="Unassembled WGS sequence"/>
</dbReference>
<dbReference type="PRINTS" id="PR00111">
    <property type="entry name" value="ABHYDROLASE"/>
</dbReference>
<reference evidence="2 3" key="1">
    <citation type="submission" date="2024-09" db="EMBL/GenBank/DDBJ databases">
        <authorList>
            <person name="Lee S.D."/>
        </authorList>
    </citation>
    <scope>NUCLEOTIDE SEQUENCE [LARGE SCALE GENOMIC DNA]</scope>
    <source>
        <strain evidence="2 3">N8-3</strain>
    </source>
</reference>
<sequence length="265" mass="27917">MTDRISVRETGTGTPLVLLHAFPLSSRMWQPQLDELPGTDGSEARVLAVDLRGFGGTGLDPADEPSLDLLADDVALLLDRAGIERAVVGGLSMGGYVAMALARRHPGRLSGLLLADTKATADTEQARANRERIAEAVLARDSVALLLNEQVPSPLLGATTAAERPKLVDRLRRMVGEAPPEAVAWAQRAMAARPASLDVLAELAVPALVVVGEEDTITPVADAEAMAAVLPDVVLTVIPAAGHLSSLEAPDTFNWAVRGLLERVR</sequence>
<dbReference type="InterPro" id="IPR050266">
    <property type="entry name" value="AB_hydrolase_sf"/>
</dbReference>
<dbReference type="Gene3D" id="3.40.50.1820">
    <property type="entry name" value="alpha/beta hydrolase"/>
    <property type="match status" value="1"/>
</dbReference>
<keyword evidence="3" id="KW-1185">Reference proteome</keyword>
<evidence type="ECO:0000259" key="1">
    <source>
        <dbReference type="Pfam" id="PF00561"/>
    </source>
</evidence>
<evidence type="ECO:0000313" key="2">
    <source>
        <dbReference type="EMBL" id="MFC1417231.1"/>
    </source>
</evidence>
<dbReference type="InterPro" id="IPR029058">
    <property type="entry name" value="AB_hydrolase_fold"/>
</dbReference>
<organism evidence="2 3">
    <name type="scientific">Streptacidiphilus cavernicola</name>
    <dbReference type="NCBI Taxonomy" id="3342716"/>
    <lineage>
        <taxon>Bacteria</taxon>
        <taxon>Bacillati</taxon>
        <taxon>Actinomycetota</taxon>
        <taxon>Actinomycetes</taxon>
        <taxon>Kitasatosporales</taxon>
        <taxon>Streptomycetaceae</taxon>
        <taxon>Streptacidiphilus</taxon>
    </lineage>
</organism>
<dbReference type="InterPro" id="IPR000073">
    <property type="entry name" value="AB_hydrolase_1"/>
</dbReference>
<dbReference type="SUPFAM" id="SSF53474">
    <property type="entry name" value="alpha/beta-Hydrolases"/>
    <property type="match status" value="1"/>
</dbReference>
<gene>
    <name evidence="2" type="ORF">ACEZDE_11310</name>
</gene>
<evidence type="ECO:0000313" key="3">
    <source>
        <dbReference type="Proteomes" id="UP001592531"/>
    </source>
</evidence>
<dbReference type="PANTHER" id="PTHR43798">
    <property type="entry name" value="MONOACYLGLYCEROL LIPASE"/>
    <property type="match status" value="1"/>
</dbReference>
<protein>
    <submittedName>
        <fullName evidence="2">Alpha/beta fold hydrolase</fullName>
    </submittedName>
</protein>
<comment type="caution">
    <text evidence="2">The sequence shown here is derived from an EMBL/GenBank/DDBJ whole genome shotgun (WGS) entry which is preliminary data.</text>
</comment>
<dbReference type="RefSeq" id="WP_380535176.1">
    <property type="nucleotide sequence ID" value="NZ_JBHFAB010000007.1"/>
</dbReference>